<dbReference type="GO" id="GO:0008360">
    <property type="term" value="P:regulation of cell shape"/>
    <property type="evidence" value="ECO:0007669"/>
    <property type="project" value="UniProtKB-KW"/>
</dbReference>
<dbReference type="Gene3D" id="3.40.710.10">
    <property type="entry name" value="DD-peptidase/beta-lactamase superfamily"/>
    <property type="match status" value="1"/>
</dbReference>
<dbReference type="Pfam" id="PF07943">
    <property type="entry name" value="PBP5_C"/>
    <property type="match status" value="1"/>
</dbReference>
<dbReference type="InterPro" id="IPR001967">
    <property type="entry name" value="Peptidase_S11_N"/>
</dbReference>
<feature type="binding site" evidence="14">
    <location>
        <position position="259"/>
    </location>
    <ligand>
        <name>substrate</name>
    </ligand>
</feature>
<dbReference type="EMBL" id="BLJN01000005">
    <property type="protein sequence ID" value="GFE83048.1"/>
    <property type="molecule type" value="Genomic_DNA"/>
</dbReference>
<dbReference type="InterPro" id="IPR012907">
    <property type="entry name" value="Peptidase_S11_C"/>
</dbReference>
<feature type="domain" description="Peptidase S11 D-Ala-D-Ala carboxypeptidase A C-terminal" evidence="17">
    <location>
        <begin position="309"/>
        <end position="399"/>
    </location>
</feature>
<dbReference type="GO" id="GO:0009002">
    <property type="term" value="F:serine-type D-Ala-D-Ala carboxypeptidase activity"/>
    <property type="evidence" value="ECO:0007669"/>
    <property type="project" value="UniProtKB-EC"/>
</dbReference>
<dbReference type="InterPro" id="IPR037167">
    <property type="entry name" value="Peptidase_S11_C_sf"/>
</dbReference>
<comment type="catalytic activity">
    <reaction evidence="12">
        <text>Preferential cleavage: (Ac)2-L-Lys-D-Ala-|-D-Ala. Also transpeptidation of peptidyl-alanyl moieties that are N-acyl substituents of D-alanine.</text>
        <dbReference type="EC" id="3.4.16.4"/>
    </reaction>
</comment>
<dbReference type="PANTHER" id="PTHR21581">
    <property type="entry name" value="D-ALANYL-D-ALANINE CARBOXYPEPTIDASE"/>
    <property type="match status" value="1"/>
</dbReference>
<evidence type="ECO:0000256" key="14">
    <source>
        <dbReference type="PIRSR" id="PIRSR618044-2"/>
    </source>
</evidence>
<evidence type="ECO:0000256" key="8">
    <source>
        <dbReference type="ARBA" id="ARBA00022801"/>
    </source>
</evidence>
<dbReference type="Gene3D" id="2.60.410.10">
    <property type="entry name" value="D-Ala-D-Ala carboxypeptidase, C-terminal domain"/>
    <property type="match status" value="1"/>
</dbReference>
<keyword evidence="9" id="KW-0133">Cell shape</keyword>
<evidence type="ECO:0000256" key="9">
    <source>
        <dbReference type="ARBA" id="ARBA00022960"/>
    </source>
</evidence>
<dbReference type="EC" id="3.4.16.4" evidence="4"/>
<evidence type="ECO:0000256" key="11">
    <source>
        <dbReference type="ARBA" id="ARBA00023316"/>
    </source>
</evidence>
<evidence type="ECO:0000256" key="16">
    <source>
        <dbReference type="SAM" id="SignalP"/>
    </source>
</evidence>
<evidence type="ECO:0000256" key="4">
    <source>
        <dbReference type="ARBA" id="ARBA00012448"/>
    </source>
</evidence>
<evidence type="ECO:0000256" key="3">
    <source>
        <dbReference type="ARBA" id="ARBA00007164"/>
    </source>
</evidence>
<dbReference type="Proteomes" id="UP000445000">
    <property type="component" value="Unassembled WGS sequence"/>
</dbReference>
<comment type="similarity">
    <text evidence="3 15">Belongs to the peptidase S11 family.</text>
</comment>
<feature type="chain" id="PRO_5032819720" description="serine-type D-Ala-D-Ala carboxypeptidase" evidence="16">
    <location>
        <begin position="26"/>
        <end position="415"/>
    </location>
</feature>
<evidence type="ECO:0000256" key="10">
    <source>
        <dbReference type="ARBA" id="ARBA00022984"/>
    </source>
</evidence>
<evidence type="ECO:0000256" key="6">
    <source>
        <dbReference type="ARBA" id="ARBA00022670"/>
    </source>
</evidence>
<keyword evidence="6" id="KW-0645">Protease</keyword>
<keyword evidence="10" id="KW-0573">Peptidoglycan synthesis</keyword>
<feature type="signal peptide" evidence="16">
    <location>
        <begin position="1"/>
        <end position="25"/>
    </location>
</feature>
<comment type="function">
    <text evidence="1">Removes C-terminal D-alanyl residues from sugar-peptide cell wall precursors.</text>
</comment>
<dbReference type="SUPFAM" id="SSF69189">
    <property type="entry name" value="Penicillin-binding protein associated domain"/>
    <property type="match status" value="1"/>
</dbReference>
<evidence type="ECO:0000256" key="15">
    <source>
        <dbReference type="RuleBase" id="RU004016"/>
    </source>
</evidence>
<evidence type="ECO:0000256" key="5">
    <source>
        <dbReference type="ARBA" id="ARBA00022645"/>
    </source>
</evidence>
<keyword evidence="8" id="KW-0378">Hydrolase</keyword>
<dbReference type="InterPro" id="IPR012338">
    <property type="entry name" value="Beta-lactam/transpept-like"/>
</dbReference>
<evidence type="ECO:0000256" key="12">
    <source>
        <dbReference type="ARBA" id="ARBA00034000"/>
    </source>
</evidence>
<proteinExistence type="inferred from homology"/>
<dbReference type="GO" id="GO:0006508">
    <property type="term" value="P:proteolysis"/>
    <property type="evidence" value="ECO:0007669"/>
    <property type="project" value="UniProtKB-KW"/>
</dbReference>
<dbReference type="GO" id="GO:0009252">
    <property type="term" value="P:peptidoglycan biosynthetic process"/>
    <property type="evidence" value="ECO:0007669"/>
    <property type="project" value="UniProtKB-UniPathway"/>
</dbReference>
<comment type="pathway">
    <text evidence="2">Cell wall biogenesis; peptidoglycan biosynthesis.</text>
</comment>
<feature type="active site" description="Proton acceptor" evidence="13">
    <location>
        <position position="100"/>
    </location>
</feature>
<evidence type="ECO:0000256" key="7">
    <source>
        <dbReference type="ARBA" id="ARBA00022729"/>
    </source>
</evidence>
<dbReference type="SUPFAM" id="SSF56601">
    <property type="entry name" value="beta-lactamase/transpeptidase-like"/>
    <property type="match status" value="1"/>
</dbReference>
<name>A0A829YJR3_9GAMM</name>
<feature type="active site" evidence="13">
    <location>
        <position position="157"/>
    </location>
</feature>
<evidence type="ECO:0000256" key="2">
    <source>
        <dbReference type="ARBA" id="ARBA00004752"/>
    </source>
</evidence>
<dbReference type="AlphaFoldDB" id="A0A829YJR3"/>
<feature type="active site" description="Acyl-ester intermediate" evidence="13">
    <location>
        <position position="97"/>
    </location>
</feature>
<evidence type="ECO:0000256" key="13">
    <source>
        <dbReference type="PIRSR" id="PIRSR618044-1"/>
    </source>
</evidence>
<protein>
    <recommendedName>
        <fullName evidence="4">serine-type D-Ala-D-Ala carboxypeptidase</fullName>
        <ecNumber evidence="4">3.4.16.4</ecNumber>
    </recommendedName>
</protein>
<evidence type="ECO:0000259" key="17">
    <source>
        <dbReference type="SMART" id="SM00936"/>
    </source>
</evidence>
<dbReference type="GO" id="GO:0071555">
    <property type="term" value="P:cell wall organization"/>
    <property type="evidence" value="ECO:0007669"/>
    <property type="project" value="UniProtKB-KW"/>
</dbReference>
<dbReference type="InterPro" id="IPR015956">
    <property type="entry name" value="Peniciliin-bd_prot_C_sf"/>
</dbReference>
<dbReference type="SMART" id="SM00936">
    <property type="entry name" value="PBP5_C"/>
    <property type="match status" value="1"/>
</dbReference>
<reference evidence="19" key="1">
    <citation type="submission" date="2020-01" db="EMBL/GenBank/DDBJ databases">
        <title>'Steroidobacter agaridevorans' sp. nov., agar-degrading bacteria isolated from rhizosphere soils.</title>
        <authorList>
            <person name="Ikenaga M."/>
            <person name="Kataoka M."/>
            <person name="Murouchi A."/>
            <person name="Katsuragi S."/>
            <person name="Sakai M."/>
        </authorList>
    </citation>
    <scope>NUCLEOTIDE SEQUENCE [LARGE SCALE GENOMIC DNA]</scope>
    <source>
        <strain evidence="19">YU21-B</strain>
    </source>
</reference>
<evidence type="ECO:0000256" key="1">
    <source>
        <dbReference type="ARBA" id="ARBA00003217"/>
    </source>
</evidence>
<accession>A0A829YJR3</accession>
<dbReference type="UniPathway" id="UPA00219"/>
<sequence length="415" mass="44898">MNFAMPASKPASLLKFTAASVLALALVACSDSEESAAERTLAAPLPDVAASAAPAGIKPPPIPAPPQVQAKGYILLDYVSGQTLAATNDNERLEPASLTKLMSAYAVFHALKDGRIKMTDMVTISPHARSQDGSRMFVDVGTQVSVENLIQGMIVQSGNDATVALAEFVAGSEPVFVDLMNQYAQQIGMVSTRFQNSPGMPHPEHYTTAHDIALLSRALIKDYPEYYKFYSQRQFTWNKITQPNRNGLLDRDPTVDGLKTGHTESAGYCLVSSARRDGMRLVSVVMGSPSVRAREDASSALLNYGFNFYQTRQLYPNKAPVMTVKVWKGEAGEVPLSVVEDIYTTIPRGQENMLSASADVPDPLFAPLSPGKAAGQLRITLGDKVIGTYPLHPTAEVPEAGFFGRLTDDVKLWMK</sequence>
<dbReference type="Pfam" id="PF00768">
    <property type="entry name" value="Peptidase_S11"/>
    <property type="match status" value="1"/>
</dbReference>
<dbReference type="PANTHER" id="PTHR21581:SF6">
    <property type="entry name" value="TRAFFICKING PROTEIN PARTICLE COMPLEX SUBUNIT 12"/>
    <property type="match status" value="1"/>
</dbReference>
<keyword evidence="7 16" id="KW-0732">Signal</keyword>
<evidence type="ECO:0000313" key="19">
    <source>
        <dbReference type="Proteomes" id="UP000445000"/>
    </source>
</evidence>
<comment type="caution">
    <text evidence="18">The sequence shown here is derived from an EMBL/GenBank/DDBJ whole genome shotgun (WGS) entry which is preliminary data.</text>
</comment>
<evidence type="ECO:0000313" key="18">
    <source>
        <dbReference type="EMBL" id="GFE83048.1"/>
    </source>
</evidence>
<keyword evidence="5 18" id="KW-0121">Carboxypeptidase</keyword>
<dbReference type="InterPro" id="IPR018044">
    <property type="entry name" value="Peptidase_S11"/>
</dbReference>
<keyword evidence="11" id="KW-0961">Cell wall biogenesis/degradation</keyword>
<keyword evidence="19" id="KW-1185">Reference proteome</keyword>
<dbReference type="PRINTS" id="PR00725">
    <property type="entry name" value="DADACBPTASE1"/>
</dbReference>
<gene>
    <name evidence="18" type="primary">dacC</name>
    <name evidence="18" type="ORF">GCM10011487_50480</name>
</gene>
<organism evidence="18 19">
    <name type="scientific">Steroidobacter agaridevorans</name>
    <dbReference type="NCBI Taxonomy" id="2695856"/>
    <lineage>
        <taxon>Bacteria</taxon>
        <taxon>Pseudomonadati</taxon>
        <taxon>Pseudomonadota</taxon>
        <taxon>Gammaproteobacteria</taxon>
        <taxon>Steroidobacterales</taxon>
        <taxon>Steroidobacteraceae</taxon>
        <taxon>Steroidobacter</taxon>
    </lineage>
</organism>